<accession>A0A1H7KP75</accession>
<proteinExistence type="predicted"/>
<dbReference type="RefSeq" id="WP_090828125.1">
    <property type="nucleotide sequence ID" value="NZ_FOBH01000003.1"/>
</dbReference>
<reference evidence="2 3" key="1">
    <citation type="submission" date="2016-10" db="EMBL/GenBank/DDBJ databases">
        <authorList>
            <person name="de Groot N.N."/>
        </authorList>
    </citation>
    <scope>NUCLEOTIDE SEQUENCE [LARGE SCALE GENOMIC DNA]</scope>
    <source>
        <strain evidence="2 3">Nv1</strain>
    </source>
</reference>
<keyword evidence="1" id="KW-1133">Transmembrane helix</keyword>
<feature type="transmembrane region" description="Helical" evidence="1">
    <location>
        <begin position="116"/>
        <end position="131"/>
    </location>
</feature>
<evidence type="ECO:0000313" key="3">
    <source>
        <dbReference type="Proteomes" id="UP000198620"/>
    </source>
</evidence>
<feature type="transmembrane region" description="Helical" evidence="1">
    <location>
        <begin position="41"/>
        <end position="62"/>
    </location>
</feature>
<dbReference type="OrthoDB" id="8562519at2"/>
<dbReference type="Proteomes" id="UP000198620">
    <property type="component" value="Unassembled WGS sequence"/>
</dbReference>
<evidence type="ECO:0000313" key="2">
    <source>
        <dbReference type="EMBL" id="SEK88316.1"/>
    </source>
</evidence>
<evidence type="ECO:0000256" key="1">
    <source>
        <dbReference type="SAM" id="Phobius"/>
    </source>
</evidence>
<evidence type="ECO:0008006" key="4">
    <source>
        <dbReference type="Google" id="ProtNLM"/>
    </source>
</evidence>
<dbReference type="AlphaFoldDB" id="A0A1H7KP75"/>
<gene>
    <name evidence="2" type="ORF">SAMN05216387_103288</name>
</gene>
<dbReference type="EMBL" id="FOBH01000003">
    <property type="protein sequence ID" value="SEK88316.1"/>
    <property type="molecule type" value="Genomic_DNA"/>
</dbReference>
<organism evidence="2 3">
    <name type="scientific">Nitrosovibrio tenuis</name>
    <dbReference type="NCBI Taxonomy" id="1233"/>
    <lineage>
        <taxon>Bacteria</taxon>
        <taxon>Pseudomonadati</taxon>
        <taxon>Pseudomonadota</taxon>
        <taxon>Betaproteobacteria</taxon>
        <taxon>Nitrosomonadales</taxon>
        <taxon>Nitrosomonadaceae</taxon>
        <taxon>Nitrosovibrio</taxon>
    </lineage>
</organism>
<keyword evidence="1" id="KW-0812">Transmembrane</keyword>
<keyword evidence="3" id="KW-1185">Reference proteome</keyword>
<sequence>MKQSLFHVLMVCLFLPVLWVIAVSLNNFGFPLMEQYQDIRLFVALPYLLLVIAALYGSSWIAERVSRLLVAKFGRPEDKVENVDQMWAEKYFDENVMEKKRSIFMKNVDGWLKDNILARIIFGLIIGAVLVM</sequence>
<keyword evidence="1" id="KW-0472">Membrane</keyword>
<protein>
    <recommendedName>
        <fullName evidence="4">DUF3899 domain-containing protein</fullName>
    </recommendedName>
</protein>
<feature type="transmembrane region" description="Helical" evidence="1">
    <location>
        <begin position="6"/>
        <end position="29"/>
    </location>
</feature>
<name>A0A1H7KP75_9PROT</name>